<gene>
    <name evidence="2" type="ORF">A2720_02980</name>
</gene>
<dbReference type="Proteomes" id="UP000178892">
    <property type="component" value="Unassembled WGS sequence"/>
</dbReference>
<sequence length="72" mass="7429">MNTMQILKVVFSVAIAAVVNPVVTLGLKAEGAGYILAVSIGASTGCAAIYISMRLFEAFVPSSRSRGSSYGD</sequence>
<evidence type="ECO:0000313" key="2">
    <source>
        <dbReference type="EMBL" id="OGE81480.1"/>
    </source>
</evidence>
<keyword evidence="1" id="KW-0812">Transmembrane</keyword>
<accession>A0A1F5NVV7</accession>
<dbReference type="EMBL" id="MFEL01000008">
    <property type="protein sequence ID" value="OGE81480.1"/>
    <property type="molecule type" value="Genomic_DNA"/>
</dbReference>
<organism evidence="2 3">
    <name type="scientific">Candidatus Doudnabacteria bacterium RIFCSPHIGHO2_01_FULL_46_24</name>
    <dbReference type="NCBI Taxonomy" id="1817825"/>
    <lineage>
        <taxon>Bacteria</taxon>
        <taxon>Candidatus Doudnaibacteriota</taxon>
    </lineage>
</organism>
<proteinExistence type="predicted"/>
<protein>
    <submittedName>
        <fullName evidence="2">Uncharacterized protein</fullName>
    </submittedName>
</protein>
<reference evidence="2 3" key="1">
    <citation type="journal article" date="2016" name="Nat. Commun.">
        <title>Thousands of microbial genomes shed light on interconnected biogeochemical processes in an aquifer system.</title>
        <authorList>
            <person name="Anantharaman K."/>
            <person name="Brown C.T."/>
            <person name="Hug L.A."/>
            <person name="Sharon I."/>
            <person name="Castelle C.J."/>
            <person name="Probst A.J."/>
            <person name="Thomas B.C."/>
            <person name="Singh A."/>
            <person name="Wilkins M.J."/>
            <person name="Karaoz U."/>
            <person name="Brodie E.L."/>
            <person name="Williams K.H."/>
            <person name="Hubbard S.S."/>
            <person name="Banfield J.F."/>
        </authorList>
    </citation>
    <scope>NUCLEOTIDE SEQUENCE [LARGE SCALE GENOMIC DNA]</scope>
</reference>
<evidence type="ECO:0000313" key="3">
    <source>
        <dbReference type="Proteomes" id="UP000178892"/>
    </source>
</evidence>
<keyword evidence="1" id="KW-0472">Membrane</keyword>
<feature type="transmembrane region" description="Helical" evidence="1">
    <location>
        <begin position="34"/>
        <end position="56"/>
    </location>
</feature>
<name>A0A1F5NVV7_9BACT</name>
<keyword evidence="1" id="KW-1133">Transmembrane helix</keyword>
<evidence type="ECO:0000256" key="1">
    <source>
        <dbReference type="SAM" id="Phobius"/>
    </source>
</evidence>
<comment type="caution">
    <text evidence="2">The sequence shown here is derived from an EMBL/GenBank/DDBJ whole genome shotgun (WGS) entry which is preliminary data.</text>
</comment>
<dbReference type="AlphaFoldDB" id="A0A1F5NVV7"/>